<protein>
    <submittedName>
        <fullName evidence="1">Uncharacterized protein</fullName>
    </submittedName>
</protein>
<proteinExistence type="predicted"/>
<dbReference type="RefSeq" id="WP_289167560.1">
    <property type="nucleotide sequence ID" value="NZ_JASZZN010000050.1"/>
</dbReference>
<dbReference type="Proteomes" id="UP001239462">
    <property type="component" value="Unassembled WGS sequence"/>
</dbReference>
<gene>
    <name evidence="1" type="ORF">QTN89_28495</name>
</gene>
<name>A0ABT7PTF8_9BACT</name>
<keyword evidence="2" id="KW-1185">Reference proteome</keyword>
<evidence type="ECO:0000313" key="1">
    <source>
        <dbReference type="EMBL" id="MDM4019426.1"/>
    </source>
</evidence>
<sequence>HRNNCYMKASLKLLLLLTALVAVTAAWIRVRRDYTAIQSQIQRNANWNTEQITVSESNSPPSRLTIDASGAVSRVYLMGPAGIDAIRNHRHRGIQVRGVTFGSVAAVSAFDATDFPNVTQLGFDDSFDLDFNFLSLEWLGSLPHLEEVCFEARSSDPRQTFPTFPKDGQWNLDIWTDQIQSFDAFPMPHSIRMLSVHVPDTHDAEDIEASLKSQITGSHVVVWDNFGPMANPL</sequence>
<organism evidence="1 2">
    <name type="scientific">Roseiconus lacunae</name>
    <dbReference type="NCBI Taxonomy" id="2605694"/>
    <lineage>
        <taxon>Bacteria</taxon>
        <taxon>Pseudomonadati</taxon>
        <taxon>Planctomycetota</taxon>
        <taxon>Planctomycetia</taxon>
        <taxon>Pirellulales</taxon>
        <taxon>Pirellulaceae</taxon>
        <taxon>Roseiconus</taxon>
    </lineage>
</organism>
<dbReference type="EMBL" id="JASZZN010000050">
    <property type="protein sequence ID" value="MDM4019426.1"/>
    <property type="molecule type" value="Genomic_DNA"/>
</dbReference>
<accession>A0ABT7PTF8</accession>
<reference evidence="1 2" key="1">
    <citation type="submission" date="2023-06" db="EMBL/GenBank/DDBJ databases">
        <title>Roseiconus lacunae JC819 isolated from Gulf of Mannar region, Tamil Nadu.</title>
        <authorList>
            <person name="Pk S."/>
            <person name="Ch S."/>
            <person name="Ch V.R."/>
        </authorList>
    </citation>
    <scope>NUCLEOTIDE SEQUENCE [LARGE SCALE GENOMIC DNA]</scope>
    <source>
        <strain evidence="1 2">JC819</strain>
    </source>
</reference>
<comment type="caution">
    <text evidence="1">The sequence shown here is derived from an EMBL/GenBank/DDBJ whole genome shotgun (WGS) entry which is preliminary data.</text>
</comment>
<evidence type="ECO:0000313" key="2">
    <source>
        <dbReference type="Proteomes" id="UP001239462"/>
    </source>
</evidence>
<feature type="non-terminal residue" evidence="1">
    <location>
        <position position="1"/>
    </location>
</feature>